<keyword evidence="2" id="KW-1185">Reference proteome</keyword>
<name>A0A7X6RU55_9ACTN</name>
<dbReference type="Proteomes" id="UP000553209">
    <property type="component" value="Unassembled WGS sequence"/>
</dbReference>
<organism evidence="1 2">
    <name type="scientific">Nocardiopsis alborubida</name>
    <dbReference type="NCBI Taxonomy" id="146802"/>
    <lineage>
        <taxon>Bacteria</taxon>
        <taxon>Bacillati</taxon>
        <taxon>Actinomycetota</taxon>
        <taxon>Actinomycetes</taxon>
        <taxon>Streptosporangiales</taxon>
        <taxon>Nocardiopsidaceae</taxon>
        <taxon>Nocardiopsis</taxon>
    </lineage>
</organism>
<evidence type="ECO:0000313" key="2">
    <source>
        <dbReference type="Proteomes" id="UP000553209"/>
    </source>
</evidence>
<dbReference type="RefSeq" id="WP_061078509.1">
    <property type="nucleotide sequence ID" value="NZ_JAAXPG010000057.1"/>
</dbReference>
<dbReference type="EMBL" id="JAAXPG010000057">
    <property type="protein sequence ID" value="NKZ02083.1"/>
    <property type="molecule type" value="Genomic_DNA"/>
</dbReference>
<evidence type="ECO:0000313" key="1">
    <source>
        <dbReference type="EMBL" id="NKZ02083.1"/>
    </source>
</evidence>
<dbReference type="AlphaFoldDB" id="A0A7X6RU55"/>
<comment type="caution">
    <text evidence="1">The sequence shown here is derived from an EMBL/GenBank/DDBJ whole genome shotgun (WGS) entry which is preliminary data.</text>
</comment>
<reference evidence="1 2" key="1">
    <citation type="submission" date="2020-04" db="EMBL/GenBank/DDBJ databases">
        <title>MicrobeNet Type strains.</title>
        <authorList>
            <person name="Nicholson A.C."/>
        </authorList>
    </citation>
    <scope>NUCLEOTIDE SEQUENCE [LARGE SCALE GENOMIC DNA]</scope>
    <source>
        <strain evidence="1 2">ATCC 23612</strain>
    </source>
</reference>
<accession>A0A7X6RU55</accession>
<gene>
    <name evidence="1" type="ORF">HGB44_31150</name>
</gene>
<protein>
    <submittedName>
        <fullName evidence="1">Uncharacterized protein</fullName>
    </submittedName>
</protein>
<sequence>MANREPNLPFRWDVAGGDRLGSLTEGHDHEPLHVEELTECAAKVLARSADGDLYFVGRSPDSLFDLLSGVLSDTPYRERLRQLPLSLYGCDGQELTFAERAQLRTNLSASGITPRSLAARGRPLVFVDLVLHGSTFGNLHEHLRDWIGDEKAAWNVIRRRVRYLGVTTREKTSPNTWRWQQNADWTDELPASAVRNVSVPGWLWSHLGNDQPKTTVSFRRTRWTDPSVTGPRHDREALCALSTAVSLVERGRTRQVREHVHRVLTGEPAFRESWLRDLARCLR</sequence>
<proteinExistence type="predicted"/>